<dbReference type="Proteomes" id="UP000182444">
    <property type="component" value="Chromosome 1E"/>
</dbReference>
<evidence type="ECO:0000313" key="4">
    <source>
        <dbReference type="EMBL" id="RDW25104.1"/>
    </source>
</evidence>
<proteinExistence type="predicted"/>
<feature type="domain" description="C2H2-type" evidence="2">
    <location>
        <begin position="321"/>
        <end position="341"/>
    </location>
</feature>
<dbReference type="InterPro" id="IPR013087">
    <property type="entry name" value="Znf_C2H2_type"/>
</dbReference>
<feature type="compositionally biased region" description="Low complexity" evidence="1">
    <location>
        <begin position="135"/>
        <end position="184"/>
    </location>
</feature>
<feature type="compositionally biased region" description="Basic and acidic residues" evidence="1">
    <location>
        <begin position="84"/>
        <end position="108"/>
    </location>
</feature>
<dbReference type="VEuPathDB" id="FungiDB:YALI1_E05489g"/>
<dbReference type="KEGG" id="yli:2912201"/>
<reference evidence="4 6" key="2">
    <citation type="submission" date="2018-07" db="EMBL/GenBank/DDBJ databases">
        <title>Draft Genome Assemblies for Five Robust Yarrowia lipolytica Strains Exhibiting High Lipid Production and Pentose Sugar Utilization and Sugar Alcohol Secretion from Undetoxified Lignocellulosic Biomass Hydrolysates.</title>
        <authorList>
            <consortium name="DOE Joint Genome Institute"/>
            <person name="Walker C."/>
            <person name="Ryu S."/>
            <person name="Na H."/>
            <person name="Zane M."/>
            <person name="LaButti K."/>
            <person name="Lipzen A."/>
            <person name="Haridas S."/>
            <person name="Barry K."/>
            <person name="Grigoriev I.V."/>
            <person name="Quarterman J."/>
            <person name="Slininger P."/>
            <person name="Dien B."/>
            <person name="Trinh C.T."/>
        </authorList>
    </citation>
    <scope>NUCLEOTIDE SEQUENCE [LARGE SCALE GENOMIC DNA]</scope>
    <source>
        <strain evidence="4 6">YB392</strain>
    </source>
</reference>
<feature type="region of interest" description="Disordered" evidence="1">
    <location>
        <begin position="263"/>
        <end position="290"/>
    </location>
</feature>
<dbReference type="AlphaFoldDB" id="A0A1D8NH42"/>
<evidence type="ECO:0000256" key="1">
    <source>
        <dbReference type="SAM" id="MobiDB-lite"/>
    </source>
</evidence>
<accession>A0A1D8NH42</accession>
<evidence type="ECO:0000313" key="6">
    <source>
        <dbReference type="Proteomes" id="UP000256601"/>
    </source>
</evidence>
<reference evidence="3 5" key="1">
    <citation type="journal article" date="2016" name="PLoS ONE">
        <title>Sequence Assembly of Yarrowia lipolytica Strain W29/CLIB89 Shows Transposable Element Diversity.</title>
        <authorList>
            <person name="Magnan C."/>
            <person name="Yu J."/>
            <person name="Chang I."/>
            <person name="Jahn E."/>
            <person name="Kanomata Y."/>
            <person name="Wu J."/>
            <person name="Zeller M."/>
            <person name="Oakes M."/>
            <person name="Baldi P."/>
            <person name="Sandmeyer S."/>
        </authorList>
    </citation>
    <scope>NUCLEOTIDE SEQUENCE [LARGE SCALE GENOMIC DNA]</scope>
    <source>
        <strain evidence="3">CLIB89</strain>
        <strain evidence="5">CLIB89(W29)</strain>
    </source>
</reference>
<evidence type="ECO:0000313" key="5">
    <source>
        <dbReference type="Proteomes" id="UP000182444"/>
    </source>
</evidence>
<dbReference type="EMBL" id="CP017557">
    <property type="protein sequence ID" value="AOW04948.1"/>
    <property type="molecule type" value="Genomic_DNA"/>
</dbReference>
<sequence length="397" mass="44051">MALRHDDTRHVSKLSLSQTLSRWKNRSRESLNFDEPAINDTATSTERERNLGRRKSSISSFTSFMSSNSSNSERSLKTMGRAKTVNEEVTRPKSRSKDQPQKTADNTRRIFSGNASYSSLIDISEEKKPKETKNTKNTKNTKSPSPLSTTPTGPATTQTMISSTNTNNNINTKTNTNTNANTNINTSTTTNKAEIIAANPPTTPSPLSKPPPSKRFSLAVVSSSPSFSSARTTRPASMSLSPILPERSAKRASVLQVAPFFQRPTAIKEPEEEESSASSGSDDLFSDTEDPYVDPTINLDEYDEDDAEIFCKAPLKHKVVCITCGHKFDTIDECFSHREKHQQQAIRRPLTQGTTKMKRPASIAVDVQKERAALVQTKSKRFTSSRHSWSVREMGRV</sequence>
<evidence type="ECO:0000313" key="3">
    <source>
        <dbReference type="EMBL" id="AOW04948.1"/>
    </source>
</evidence>
<feature type="compositionally biased region" description="Low complexity" evidence="1">
    <location>
        <begin position="57"/>
        <end position="73"/>
    </location>
</feature>
<dbReference type="Proteomes" id="UP000256601">
    <property type="component" value="Unassembled WGS sequence"/>
</dbReference>
<dbReference type="PROSITE" id="PS00028">
    <property type="entry name" value="ZINC_FINGER_C2H2_1"/>
    <property type="match status" value="1"/>
</dbReference>
<evidence type="ECO:0000259" key="2">
    <source>
        <dbReference type="PROSITE" id="PS00028"/>
    </source>
</evidence>
<organism evidence="3 5">
    <name type="scientific">Yarrowia lipolytica</name>
    <name type="common">Candida lipolytica</name>
    <dbReference type="NCBI Taxonomy" id="4952"/>
    <lineage>
        <taxon>Eukaryota</taxon>
        <taxon>Fungi</taxon>
        <taxon>Dikarya</taxon>
        <taxon>Ascomycota</taxon>
        <taxon>Saccharomycotina</taxon>
        <taxon>Dipodascomycetes</taxon>
        <taxon>Dipodascales</taxon>
        <taxon>Dipodascales incertae sedis</taxon>
        <taxon>Yarrowia</taxon>
    </lineage>
</organism>
<name>A0A1D8NH42_YARLL</name>
<dbReference type="EMBL" id="KZ859013">
    <property type="protein sequence ID" value="RDW25104.1"/>
    <property type="molecule type" value="Genomic_DNA"/>
</dbReference>
<dbReference type="GeneID" id="2912201"/>
<gene>
    <name evidence="4" type="ORF">B0I71DRAFT_133261</name>
    <name evidence="3" type="ORF">YALI1_E05489g</name>
</gene>
<feature type="region of interest" description="Disordered" evidence="1">
    <location>
        <begin position="1"/>
        <end position="184"/>
    </location>
</feature>
<protein>
    <recommendedName>
        <fullName evidence="2">C2H2-type domain-containing protein</fullName>
    </recommendedName>
</protein>
<feature type="compositionally biased region" description="Basic and acidic residues" evidence="1">
    <location>
        <begin position="1"/>
        <end position="10"/>
    </location>
</feature>
<dbReference type="VEuPathDB" id="FungiDB:YALI0_E04532g"/>
<feature type="compositionally biased region" description="Basic and acidic residues" evidence="1">
    <location>
        <begin position="124"/>
        <end position="134"/>
    </location>
</feature>